<feature type="transmembrane region" description="Helical" evidence="1">
    <location>
        <begin position="347"/>
        <end position="369"/>
    </location>
</feature>
<keyword evidence="2" id="KW-0732">Signal</keyword>
<evidence type="ECO:0000313" key="3">
    <source>
        <dbReference type="EMBL" id="OME10250.1"/>
    </source>
</evidence>
<proteinExistence type="predicted"/>
<evidence type="ECO:0000256" key="1">
    <source>
        <dbReference type="SAM" id="Phobius"/>
    </source>
</evidence>
<keyword evidence="1" id="KW-0812">Transmembrane</keyword>
<name>A0AB36J2P8_9BACL</name>
<feature type="chain" id="PRO_5044294136" evidence="2">
    <location>
        <begin position="27"/>
        <end position="782"/>
    </location>
</feature>
<evidence type="ECO:0000256" key="2">
    <source>
        <dbReference type="SAM" id="SignalP"/>
    </source>
</evidence>
<protein>
    <submittedName>
        <fullName evidence="3">Uncharacterized protein</fullName>
    </submittedName>
</protein>
<comment type="caution">
    <text evidence="3">The sequence shown here is derived from an EMBL/GenBank/DDBJ whole genome shotgun (WGS) entry which is preliminary data.</text>
</comment>
<organism evidence="3 4">
    <name type="scientific">Paenibacillus odorifer</name>
    <dbReference type="NCBI Taxonomy" id="189426"/>
    <lineage>
        <taxon>Bacteria</taxon>
        <taxon>Bacillati</taxon>
        <taxon>Bacillota</taxon>
        <taxon>Bacilli</taxon>
        <taxon>Bacillales</taxon>
        <taxon>Paenibacillaceae</taxon>
        <taxon>Paenibacillus</taxon>
    </lineage>
</organism>
<reference evidence="3 4" key="1">
    <citation type="submission" date="2016-10" db="EMBL/GenBank/DDBJ databases">
        <title>Paenibacillus species isolates.</title>
        <authorList>
            <person name="Beno S.M."/>
        </authorList>
    </citation>
    <scope>NUCLEOTIDE SEQUENCE [LARGE SCALE GENOMIC DNA]</scope>
    <source>
        <strain evidence="3 4">FSL H7-0918</strain>
    </source>
</reference>
<keyword evidence="1" id="KW-1133">Transmembrane helix</keyword>
<sequence>MKIKSILYMLVIVLTLNFVSSNVVLAAAVAPVPNYPPNAPVATPVVTPNPSVTPGPGVSEPIKEDNPWYMPEWVSALMEDFQQMNQTFKDLMSGKLIHDAIEGLIVSWVDEMMSPLYGAFAKSYLFSPRVAEISLVYSGWSIFSIIGLAAILAGSLVLAWNVIHGKKDLKKMLQAFIVSFVACLLSLTVLNFLNVLMNWITQKFLSGIIGTTDILYEGLKGDQILKSLILGADGITDAIYASKTLGEIVVATEGGIFTLLMFVTIVVVPLFFISVLKVLVLMMMAIFVAIWISYTAYSGKIETLIGFINIYIRTLLVGLISAIQYGIFVRLQTDYGEGAGFSSEIGVSPLVFMILSILVTVILIFVFWVRPLFRAIKRPMTLNGGATIEKLGEMGERTSTAMNSVGKRLGADSLQKGSLSLKQKSSRIAEVGKRMQTQQKGTRRNRVASKLTGGISESIQGVKYTEPEALVSTGTMVSVDSGHLELEDDRIIESNQTVAKTLQKDKFEHAEVINIKNSERADMSRLIKEIKPQYGERINWNAREGKLTLKGDTGEIKERINGEMLFTTSDVQRGYYKNGLFIDTETLKTHVDGSEASKSELKKVKNLLPTYRKAALSADVAKEAYKQLNQQVDKMPWVSKIRLDNGALWIPEEHVTEAEGVFKQLLAKPVDLVRLDLPKGNRFMPALEEHIKLKSKNKDLLAGLQINSKDTYVIVKKDLEQAFKSALEEFRDGRTPYWRTREGNIKVIVDGEPVSYGQAPIPGMDMGSFENFQAEMINKHKS</sequence>
<dbReference type="EMBL" id="MPTO01000050">
    <property type="protein sequence ID" value="OME10250.1"/>
    <property type="molecule type" value="Genomic_DNA"/>
</dbReference>
<feature type="transmembrane region" description="Helical" evidence="1">
    <location>
        <begin position="259"/>
        <end position="292"/>
    </location>
</feature>
<gene>
    <name evidence="3" type="ORF">BSK47_30995</name>
</gene>
<feature type="transmembrane region" description="Helical" evidence="1">
    <location>
        <begin position="304"/>
        <end position="327"/>
    </location>
</feature>
<dbReference type="Proteomes" id="UP000187323">
    <property type="component" value="Unassembled WGS sequence"/>
</dbReference>
<dbReference type="RefSeq" id="WP_076138887.1">
    <property type="nucleotide sequence ID" value="NZ_MKQM01000081.1"/>
</dbReference>
<keyword evidence="1" id="KW-0472">Membrane</keyword>
<feature type="signal peptide" evidence="2">
    <location>
        <begin position="1"/>
        <end position="26"/>
    </location>
</feature>
<accession>A0AB36J2P8</accession>
<feature type="transmembrane region" description="Helical" evidence="1">
    <location>
        <begin position="140"/>
        <end position="163"/>
    </location>
</feature>
<evidence type="ECO:0000313" key="4">
    <source>
        <dbReference type="Proteomes" id="UP000187323"/>
    </source>
</evidence>
<dbReference type="AlphaFoldDB" id="A0AB36J2P8"/>
<feature type="transmembrane region" description="Helical" evidence="1">
    <location>
        <begin position="175"/>
        <end position="197"/>
    </location>
</feature>